<dbReference type="CDD" id="cd00498">
    <property type="entry name" value="Hsp33"/>
    <property type="match status" value="1"/>
</dbReference>
<feature type="disulfide bond" description="Redox-active" evidence="6">
    <location>
        <begin position="236"/>
        <end position="238"/>
    </location>
</feature>
<keyword evidence="1 6" id="KW-0963">Cytoplasm</keyword>
<dbReference type="EMBL" id="CP060204">
    <property type="protein sequence ID" value="QNH55333.1"/>
    <property type="molecule type" value="Genomic_DNA"/>
</dbReference>
<comment type="similarity">
    <text evidence="6">Belongs to the HSP33 family.</text>
</comment>
<accession>A0A7G7VMJ0</accession>
<evidence type="ECO:0000313" key="8">
    <source>
        <dbReference type="Proteomes" id="UP000515480"/>
    </source>
</evidence>
<dbReference type="SUPFAM" id="SSF64397">
    <property type="entry name" value="Hsp33 domain"/>
    <property type="match status" value="1"/>
</dbReference>
<dbReference type="NCBIfam" id="NF001033">
    <property type="entry name" value="PRK00114.1"/>
    <property type="match status" value="1"/>
</dbReference>
<dbReference type="GO" id="GO:0044183">
    <property type="term" value="F:protein folding chaperone"/>
    <property type="evidence" value="ECO:0007669"/>
    <property type="project" value="TreeGrafter"/>
</dbReference>
<comment type="function">
    <text evidence="6">Redox regulated molecular chaperone. Protects both thermally unfolding and oxidatively damaged proteins from irreversible aggregation. Plays an important role in the bacterial defense system toward oxidative stress.</text>
</comment>
<keyword evidence="3 6" id="KW-1015">Disulfide bond</keyword>
<evidence type="ECO:0000313" key="7">
    <source>
        <dbReference type="EMBL" id="QNH55333.1"/>
    </source>
</evidence>
<evidence type="ECO:0000256" key="4">
    <source>
        <dbReference type="ARBA" id="ARBA00023186"/>
    </source>
</evidence>
<keyword evidence="4 6" id="KW-0143">Chaperone</keyword>
<reference evidence="7 8" key="1">
    <citation type="submission" date="2020-07" db="EMBL/GenBank/DDBJ databases">
        <title>Complete genome and description of Selenomonas timonensis sp. nov., a new bacterium isolated from a gingivitis subject.</title>
        <authorList>
            <person name="Antezack A."/>
        </authorList>
    </citation>
    <scope>NUCLEOTIDE SEQUENCE [LARGE SCALE GENOMIC DNA]</scope>
    <source>
        <strain evidence="7 8">Marseille-Q3039</strain>
    </source>
</reference>
<evidence type="ECO:0000256" key="5">
    <source>
        <dbReference type="ARBA" id="ARBA00023284"/>
    </source>
</evidence>
<proteinExistence type="inferred from homology"/>
<evidence type="ECO:0000256" key="3">
    <source>
        <dbReference type="ARBA" id="ARBA00023157"/>
    </source>
</evidence>
<dbReference type="Proteomes" id="UP000515480">
    <property type="component" value="Chromosome"/>
</dbReference>
<dbReference type="InterPro" id="IPR000397">
    <property type="entry name" value="Heat_shock_Hsp33"/>
</dbReference>
<dbReference type="InterPro" id="IPR016154">
    <property type="entry name" value="Heat_shock_Hsp33_C"/>
</dbReference>
<keyword evidence="2 6" id="KW-0862">Zinc</keyword>
<dbReference type="HAMAP" id="MF_00117">
    <property type="entry name" value="HslO"/>
    <property type="match status" value="1"/>
</dbReference>
<dbReference type="GO" id="GO:0042026">
    <property type="term" value="P:protein refolding"/>
    <property type="evidence" value="ECO:0007669"/>
    <property type="project" value="TreeGrafter"/>
</dbReference>
<evidence type="ECO:0000256" key="1">
    <source>
        <dbReference type="ARBA" id="ARBA00022490"/>
    </source>
</evidence>
<comment type="subcellular location">
    <subcellularLocation>
        <location evidence="6">Cytoplasm</location>
    </subcellularLocation>
</comment>
<dbReference type="PANTHER" id="PTHR30111:SF1">
    <property type="entry name" value="33 KDA CHAPERONIN"/>
    <property type="match status" value="1"/>
</dbReference>
<dbReference type="GO" id="GO:0051082">
    <property type="term" value="F:unfolded protein binding"/>
    <property type="evidence" value="ECO:0007669"/>
    <property type="project" value="UniProtKB-UniRule"/>
</dbReference>
<dbReference type="GO" id="GO:0005737">
    <property type="term" value="C:cytoplasm"/>
    <property type="evidence" value="ECO:0007669"/>
    <property type="project" value="UniProtKB-SubCell"/>
</dbReference>
<evidence type="ECO:0000256" key="6">
    <source>
        <dbReference type="HAMAP-Rule" id="MF_00117"/>
    </source>
</evidence>
<dbReference type="PANTHER" id="PTHR30111">
    <property type="entry name" value="33 KDA CHAPERONIN"/>
    <property type="match status" value="1"/>
</dbReference>
<keyword evidence="8" id="KW-1185">Reference proteome</keyword>
<organism evidence="7 8">
    <name type="scientific">Selenomonas timonae</name>
    <dbReference type="NCBI Taxonomy" id="2754044"/>
    <lineage>
        <taxon>Bacteria</taxon>
        <taxon>Bacillati</taxon>
        <taxon>Bacillota</taxon>
        <taxon>Negativicutes</taxon>
        <taxon>Selenomonadales</taxon>
        <taxon>Selenomonadaceae</taxon>
        <taxon>Selenomonas</taxon>
    </lineage>
</organism>
<dbReference type="Gene3D" id="3.90.1280.10">
    <property type="entry name" value="HSP33 redox switch-like"/>
    <property type="match status" value="1"/>
</dbReference>
<protein>
    <recommendedName>
        <fullName evidence="6">33 kDa chaperonin</fullName>
    </recommendedName>
    <alternativeName>
        <fullName evidence="6">Heat shock protein 33 homolog</fullName>
        <shortName evidence="6">HSP33</shortName>
    </alternativeName>
</protein>
<dbReference type="AlphaFoldDB" id="A0A7G7VMJ0"/>
<evidence type="ECO:0000256" key="2">
    <source>
        <dbReference type="ARBA" id="ARBA00022833"/>
    </source>
</evidence>
<dbReference type="SUPFAM" id="SSF118352">
    <property type="entry name" value="HSP33 redox switch-like"/>
    <property type="match status" value="1"/>
</dbReference>
<gene>
    <name evidence="6 7" type="primary">hslO</name>
    <name evidence="7" type="ORF">H1B31_05255</name>
</gene>
<dbReference type="InterPro" id="IPR016153">
    <property type="entry name" value="Heat_shock_Hsp33_N"/>
</dbReference>
<dbReference type="RefSeq" id="WP_185981151.1">
    <property type="nucleotide sequence ID" value="NZ_CP060204.1"/>
</dbReference>
<feature type="disulfide bond" description="Redox-active" evidence="6">
    <location>
        <begin position="268"/>
        <end position="271"/>
    </location>
</feature>
<name>A0A7G7VMJ0_9FIRM</name>
<sequence length="301" mass="31989">MDQLIKATAAEGMLRAYAAVTTDVVAEAMRRHDCYPVAAAALGRTMTGALLFAANLKNKESVTIKFKGDGPLGTVTADATADGSVRGYVDHPHVNLPLNAHGKIDVGGGIGRGILSVTRFTGLKEPVTGSVDITNGEVAEDLISYLYTSEQTPSSIGLGVLVSPELKCLGAGGFFIQPLPGASDDVIDRLEENLKGISSVSHMVEEGLDAAGIIGKILGGFDDVKILSTTDLAFRCNCSKNYITDRLLTLGEADLRALRDDGEAEVKCHFCNEAYTFDSEDLNVIYNVASKMREMRAQEGK</sequence>
<dbReference type="Gene3D" id="3.55.30.10">
    <property type="entry name" value="Hsp33 domain"/>
    <property type="match status" value="1"/>
</dbReference>
<keyword evidence="5 6" id="KW-0676">Redox-active center</keyword>
<comment type="PTM">
    <text evidence="6">Under oxidizing conditions two disulfide bonds are formed involving the reactive cysteines. Under reducing conditions zinc is bound to the reactive cysteines and the protein is inactive.</text>
</comment>
<dbReference type="Pfam" id="PF01430">
    <property type="entry name" value="HSP33"/>
    <property type="match status" value="1"/>
</dbReference>
<dbReference type="KEGG" id="stim:H1B31_05255"/>
<dbReference type="PIRSF" id="PIRSF005261">
    <property type="entry name" value="Heat_shock_Hsp33"/>
    <property type="match status" value="1"/>
</dbReference>